<keyword evidence="2" id="KW-1185">Reference proteome</keyword>
<protein>
    <submittedName>
        <fullName evidence="1">Uncharacterized protein</fullName>
    </submittedName>
</protein>
<name>A0A368VQ48_9ACTN</name>
<evidence type="ECO:0000313" key="2">
    <source>
        <dbReference type="Proteomes" id="UP000253495"/>
    </source>
</evidence>
<dbReference type="RefSeq" id="WP_114453236.1">
    <property type="nucleotide sequence ID" value="NZ_QPJC01000006.1"/>
</dbReference>
<reference evidence="1 2" key="1">
    <citation type="submission" date="2018-07" db="EMBL/GenBank/DDBJ databases">
        <title>Genomic Encyclopedia of Type Strains, Phase III (KMG-III): the genomes of soil and plant-associated and newly described type strains.</title>
        <authorList>
            <person name="Whitman W."/>
        </authorList>
    </citation>
    <scope>NUCLEOTIDE SEQUENCE [LARGE SCALE GENOMIC DNA]</scope>
    <source>
        <strain evidence="1 2">CECT 8575</strain>
    </source>
</reference>
<accession>A0A368VQ48</accession>
<evidence type="ECO:0000313" key="1">
    <source>
        <dbReference type="EMBL" id="RCW43670.1"/>
    </source>
</evidence>
<sequence>MSERSEYEQLATALAHMARDLLSQHSVQDTLNRIAEYSVELIEGVDAAWACGAFNRHPPSTVTHDLVTMRR</sequence>
<dbReference type="Proteomes" id="UP000253495">
    <property type="component" value="Unassembled WGS sequence"/>
</dbReference>
<comment type="caution">
    <text evidence="1">The sequence shown here is derived from an EMBL/GenBank/DDBJ whole genome shotgun (WGS) entry which is preliminary data.</text>
</comment>
<proteinExistence type="predicted"/>
<gene>
    <name evidence="1" type="ORF">DFQ14_106148</name>
</gene>
<dbReference type="EMBL" id="QPJC01000006">
    <property type="protein sequence ID" value="RCW43670.1"/>
    <property type="molecule type" value="Genomic_DNA"/>
</dbReference>
<dbReference type="AlphaFoldDB" id="A0A368VQ48"/>
<organism evidence="1 2">
    <name type="scientific">Halopolyspora algeriensis</name>
    <dbReference type="NCBI Taxonomy" id="1500506"/>
    <lineage>
        <taxon>Bacteria</taxon>
        <taxon>Bacillati</taxon>
        <taxon>Actinomycetota</taxon>
        <taxon>Actinomycetes</taxon>
        <taxon>Actinomycetes incertae sedis</taxon>
        <taxon>Halopolyspora</taxon>
    </lineage>
</organism>